<dbReference type="RefSeq" id="XP_011208612.2">
    <property type="nucleotide sequence ID" value="XM_011210310.4"/>
</dbReference>
<sequence>IQLLRVLVFKMFAKQVITVIFVLQIVANIAAQSPAIVNGDGIEIWNVTTKTDDYIQENRRQYNATLQSYLNEINSIKKSLEDQLLVLDKQKQLVLDTIQETNEKIDPLEVLSLPTKHCVQKYRAELPYASIVKDKIETCISSARSYASSIVSTPTSYYNSLNNYYNNDLRTNLNACAKSHANPSLNYTLCVTTAISKANTYTITSRKNFASSIESSHCSLSSRVDVAVSCTYTQYNSVLTSIGAATRLIDECINGYLEKTQCVNNTTTIVYGCPHVVYMEVKNGAPANRSANNPLEGIPSNQTCLEIQFV</sequence>
<proteinExistence type="predicted"/>
<dbReference type="GeneID" id="105229840"/>
<feature type="non-terminal residue" evidence="2">
    <location>
        <position position="1"/>
    </location>
</feature>
<gene>
    <name evidence="2" type="primary">LOC105229840</name>
</gene>
<reference evidence="2" key="2">
    <citation type="submission" date="2025-08" db="UniProtKB">
        <authorList>
            <consortium name="RefSeq"/>
        </authorList>
    </citation>
    <scope>IDENTIFICATION</scope>
    <source>
        <tissue evidence="2">Adult</tissue>
    </source>
</reference>
<protein>
    <submittedName>
        <fullName evidence="2">Uncharacterized protein LOC105229840</fullName>
    </submittedName>
</protein>
<accession>A0A6I9V8P3</accession>
<dbReference type="OrthoDB" id="7999179at2759"/>
<organism evidence="1 2">
    <name type="scientific">Bactrocera dorsalis</name>
    <name type="common">Oriental fruit fly</name>
    <name type="synonym">Dacus dorsalis</name>
    <dbReference type="NCBI Taxonomy" id="27457"/>
    <lineage>
        <taxon>Eukaryota</taxon>
        <taxon>Metazoa</taxon>
        <taxon>Ecdysozoa</taxon>
        <taxon>Arthropoda</taxon>
        <taxon>Hexapoda</taxon>
        <taxon>Insecta</taxon>
        <taxon>Pterygota</taxon>
        <taxon>Neoptera</taxon>
        <taxon>Endopterygota</taxon>
        <taxon>Diptera</taxon>
        <taxon>Brachycera</taxon>
        <taxon>Muscomorpha</taxon>
        <taxon>Tephritoidea</taxon>
        <taxon>Tephritidae</taxon>
        <taxon>Bactrocera</taxon>
        <taxon>Bactrocera</taxon>
    </lineage>
</organism>
<evidence type="ECO:0000313" key="2">
    <source>
        <dbReference type="RefSeq" id="XP_011208612.2"/>
    </source>
</evidence>
<name>A0A6I9V8P3_BACDO</name>
<evidence type="ECO:0000313" key="1">
    <source>
        <dbReference type="Proteomes" id="UP001652620"/>
    </source>
</evidence>
<keyword evidence="1" id="KW-1185">Reference proteome</keyword>
<dbReference type="Proteomes" id="UP001652620">
    <property type="component" value="Chromosome 2"/>
</dbReference>
<reference evidence="1" key="1">
    <citation type="submission" date="2025-05" db="UniProtKB">
        <authorList>
            <consortium name="RefSeq"/>
        </authorList>
    </citation>
    <scope>NUCLEOTIDE SEQUENCE [LARGE SCALE GENOMIC DNA]</scope>
</reference>